<keyword evidence="4" id="KW-0862">Zinc</keyword>
<evidence type="ECO:0000259" key="7">
    <source>
        <dbReference type="Pfam" id="PF08646"/>
    </source>
</evidence>
<dbReference type="InterPro" id="IPR012340">
    <property type="entry name" value="NA-bd_OB-fold"/>
</dbReference>
<organism evidence="8 9">
    <name type="scientific">Arachis hypogaea</name>
    <name type="common">Peanut</name>
    <dbReference type="NCBI Taxonomy" id="3818"/>
    <lineage>
        <taxon>Eukaryota</taxon>
        <taxon>Viridiplantae</taxon>
        <taxon>Streptophyta</taxon>
        <taxon>Embryophyta</taxon>
        <taxon>Tracheophyta</taxon>
        <taxon>Spermatophyta</taxon>
        <taxon>Magnoliopsida</taxon>
        <taxon>eudicotyledons</taxon>
        <taxon>Gunneridae</taxon>
        <taxon>Pentapetalae</taxon>
        <taxon>rosids</taxon>
        <taxon>fabids</taxon>
        <taxon>Fabales</taxon>
        <taxon>Fabaceae</taxon>
        <taxon>Papilionoideae</taxon>
        <taxon>50 kb inversion clade</taxon>
        <taxon>dalbergioids sensu lato</taxon>
        <taxon>Dalbergieae</taxon>
        <taxon>Pterocarpus clade</taxon>
        <taxon>Arachis</taxon>
    </lineage>
</organism>
<evidence type="ECO:0008006" key="10">
    <source>
        <dbReference type="Google" id="ProtNLM"/>
    </source>
</evidence>
<dbReference type="Gene3D" id="2.40.50.140">
    <property type="entry name" value="Nucleic acid-binding proteins"/>
    <property type="match status" value="3"/>
</dbReference>
<evidence type="ECO:0000259" key="6">
    <source>
        <dbReference type="Pfam" id="PF02721"/>
    </source>
</evidence>
<name>A0A444XQL5_ARAHY</name>
<dbReference type="Pfam" id="PF02721">
    <property type="entry name" value="DUF223"/>
    <property type="match status" value="1"/>
</dbReference>
<dbReference type="AlphaFoldDB" id="A0A444XQL5"/>
<dbReference type="CDD" id="cd04476">
    <property type="entry name" value="RPA1_DBD_C"/>
    <property type="match status" value="1"/>
</dbReference>
<keyword evidence="5" id="KW-0238">DNA-binding</keyword>
<dbReference type="GO" id="GO:0008270">
    <property type="term" value="F:zinc ion binding"/>
    <property type="evidence" value="ECO:0007669"/>
    <property type="project" value="UniProtKB-KW"/>
</dbReference>
<feature type="domain" description="Replication protein A 70 kDa DNA-binding subunit B/D first OB fold" evidence="6">
    <location>
        <begin position="6"/>
        <end position="95"/>
    </location>
</feature>
<keyword evidence="9" id="KW-1185">Reference proteome</keyword>
<dbReference type="PANTHER" id="PTHR47165:SF4">
    <property type="entry name" value="OS03G0429900 PROTEIN"/>
    <property type="match status" value="1"/>
</dbReference>
<evidence type="ECO:0000256" key="2">
    <source>
        <dbReference type="ARBA" id="ARBA00022723"/>
    </source>
</evidence>
<reference evidence="8 9" key="1">
    <citation type="submission" date="2019-01" db="EMBL/GenBank/DDBJ databases">
        <title>Sequencing of cultivated peanut Arachis hypogaea provides insights into genome evolution and oil improvement.</title>
        <authorList>
            <person name="Chen X."/>
        </authorList>
    </citation>
    <scope>NUCLEOTIDE SEQUENCE [LARGE SCALE GENOMIC DNA]</scope>
    <source>
        <strain evidence="9">cv. Fuhuasheng</strain>
        <tissue evidence="8">Leaves</tissue>
    </source>
</reference>
<dbReference type="CDD" id="cd04480">
    <property type="entry name" value="RPA1_DBD_A_like"/>
    <property type="match status" value="1"/>
</dbReference>
<keyword evidence="3" id="KW-0863">Zinc-finger</keyword>
<dbReference type="InterPro" id="IPR047192">
    <property type="entry name" value="Euk_RPA1_DBD_C"/>
</dbReference>
<dbReference type="InterPro" id="IPR003871">
    <property type="entry name" value="RFA1B/D_OB_1st"/>
</dbReference>
<evidence type="ECO:0000256" key="1">
    <source>
        <dbReference type="ARBA" id="ARBA00005690"/>
    </source>
</evidence>
<evidence type="ECO:0000256" key="5">
    <source>
        <dbReference type="ARBA" id="ARBA00023125"/>
    </source>
</evidence>
<dbReference type="PANTHER" id="PTHR47165">
    <property type="entry name" value="OS03G0429900 PROTEIN"/>
    <property type="match status" value="1"/>
</dbReference>
<feature type="domain" description="Replication factor A C-terminal" evidence="7">
    <location>
        <begin position="269"/>
        <end position="382"/>
    </location>
</feature>
<evidence type="ECO:0000313" key="9">
    <source>
        <dbReference type="Proteomes" id="UP000289738"/>
    </source>
</evidence>
<dbReference type="GO" id="GO:0003677">
    <property type="term" value="F:DNA binding"/>
    <property type="evidence" value="ECO:0007669"/>
    <property type="project" value="UniProtKB-KW"/>
</dbReference>
<keyword evidence="2" id="KW-0479">Metal-binding</keyword>
<evidence type="ECO:0000256" key="4">
    <source>
        <dbReference type="ARBA" id="ARBA00022833"/>
    </source>
</evidence>
<proteinExistence type="inferred from homology"/>
<evidence type="ECO:0000256" key="3">
    <source>
        <dbReference type="ARBA" id="ARBA00022771"/>
    </source>
</evidence>
<gene>
    <name evidence="8" type="ORF">Ahy_B09g098143</name>
</gene>
<sequence length="564" mass="62702">MTTAMDMVNKINPEKEAWNLKVRVIRLWTVPTFTGQLLPNSMEMILVDESVQTTSLRDGRVYVMKLFSVVPNQGSYKATRHQFKLIFQFRTTVRDAICDFIPKSALTISPFTELLKTKEDSDFLVDVVGLLVSVSEEKEYDKDGKKMKMAMMELAENDHRIQCALFGEYVDELNQFLSSGYAEQPVVVLQLAKVKVFRGRVKLQNVMFASKLGFNLDIPEVAAFQKSASQPIGIVGSGKNIRIEEDFMKLTPRCTVKSLDDNNWAGTFVVLAKIAEIVEDSPWWCSACVCGRGVQVESGIYFCQFCNIHVTNVTPRFKVKVLVEDSTGISIFVLFDCEASYLLNKTCAQLFEQHLKDIDVVFGTQSPIFQEIVGKTMLFKVLSRPVGMEKFKGTYPVRRVCDDAAIVGMFELSGSDLSPENVGFIPKGEGSFGKPSKVTKSPNLGLTPSSCSKLFAGLPQCIQKESSVVDLGDDEDAKCPLLKRKSADAVVDKLNEVDSSENSCDKVDESEEEYVVGVNRGSVDAEKDVKPSLKRLRRSLRLQFDEANESCGSGNDGSSGHRVN</sequence>
<dbReference type="Pfam" id="PF08646">
    <property type="entry name" value="Rep_fac-A_C"/>
    <property type="match status" value="1"/>
</dbReference>
<evidence type="ECO:0000313" key="8">
    <source>
        <dbReference type="EMBL" id="RYQ92040.1"/>
    </source>
</evidence>
<comment type="similarity">
    <text evidence="1">Belongs to the replication factor A protein 1 family.</text>
</comment>
<dbReference type="STRING" id="3818.A0A444XQL5"/>
<comment type="caution">
    <text evidence="8">The sequence shown here is derived from an EMBL/GenBank/DDBJ whole genome shotgun (WGS) entry which is preliminary data.</text>
</comment>
<dbReference type="InterPro" id="IPR013955">
    <property type="entry name" value="Rep_factor-A_C"/>
</dbReference>
<protein>
    <recommendedName>
        <fullName evidence="10">Replication factor A C-terminal domain-containing protein</fullName>
    </recommendedName>
</protein>
<dbReference type="EMBL" id="SDMP01000019">
    <property type="protein sequence ID" value="RYQ92040.1"/>
    <property type="molecule type" value="Genomic_DNA"/>
</dbReference>
<accession>A0A444XQL5</accession>
<dbReference type="SUPFAM" id="SSF50249">
    <property type="entry name" value="Nucleic acid-binding proteins"/>
    <property type="match status" value="3"/>
</dbReference>
<dbReference type="Proteomes" id="UP000289738">
    <property type="component" value="Chromosome B09"/>
</dbReference>
<dbReference type="CDD" id="cd04481">
    <property type="entry name" value="RPA1_DBD_B_like"/>
    <property type="match status" value="1"/>
</dbReference>